<dbReference type="Proteomes" id="UP000469452">
    <property type="component" value="Unassembled WGS sequence"/>
</dbReference>
<name>A0A6A5A2U2_APHAT</name>
<gene>
    <name evidence="1" type="ORF">AaE_005330</name>
</gene>
<organism evidence="1 2">
    <name type="scientific">Aphanomyces astaci</name>
    <name type="common">Crayfish plague agent</name>
    <dbReference type="NCBI Taxonomy" id="112090"/>
    <lineage>
        <taxon>Eukaryota</taxon>
        <taxon>Sar</taxon>
        <taxon>Stramenopiles</taxon>
        <taxon>Oomycota</taxon>
        <taxon>Saprolegniomycetes</taxon>
        <taxon>Saprolegniales</taxon>
        <taxon>Verrucalvaceae</taxon>
        <taxon>Aphanomyces</taxon>
    </lineage>
</organism>
<comment type="caution">
    <text evidence="1">The sequence shown here is derived from an EMBL/GenBank/DDBJ whole genome shotgun (WGS) entry which is preliminary data.</text>
</comment>
<protein>
    <submittedName>
        <fullName evidence="1">Uncharacterized protein</fullName>
    </submittedName>
</protein>
<sequence length="171" mass="19119">MTARASRLVDPSSMWQWVASQPGFLAAQLANPSSLTPLERWYFEARTIAAQSSPTTSLLDPLNTDVSDMHVCCFDVHYAKNHSSHDSTHARAVYGHNTCNPKELARVDECFWFKTMQHGQVWHVSVARMADKYVLGSDIHIDDTKCSDLVPLLNGTFANFHDVIWGNGKAV</sequence>
<accession>A0A6A5A2U2</accession>
<evidence type="ECO:0000313" key="2">
    <source>
        <dbReference type="Proteomes" id="UP000469452"/>
    </source>
</evidence>
<dbReference type="EMBL" id="VJMI01010864">
    <property type="protein sequence ID" value="KAF0754453.1"/>
    <property type="molecule type" value="Genomic_DNA"/>
</dbReference>
<proteinExistence type="predicted"/>
<reference evidence="1 2" key="1">
    <citation type="submission" date="2019-06" db="EMBL/GenBank/DDBJ databases">
        <title>Genomics analysis of Aphanomyces spp. identifies a new class of oomycete effector associated with host adaptation.</title>
        <authorList>
            <person name="Gaulin E."/>
        </authorList>
    </citation>
    <scope>NUCLEOTIDE SEQUENCE [LARGE SCALE GENOMIC DNA]</scope>
    <source>
        <strain evidence="1 2">E</strain>
    </source>
</reference>
<evidence type="ECO:0000313" key="1">
    <source>
        <dbReference type="EMBL" id="KAF0754453.1"/>
    </source>
</evidence>
<dbReference type="AlphaFoldDB" id="A0A6A5A2U2"/>